<dbReference type="OrthoDB" id="9794566at2"/>
<reference evidence="8" key="1">
    <citation type="submission" date="2015-05" db="EMBL/GenBank/DDBJ databases">
        <authorList>
            <person name="Urmite Genomes"/>
        </authorList>
    </citation>
    <scope>NUCLEOTIDE SEQUENCE [LARGE SCALE GENOMIC DNA]</scope>
    <source>
        <strain evidence="8">LF1</strain>
    </source>
</reference>
<dbReference type="GO" id="GO:0008999">
    <property type="term" value="F:protein-N-terminal-alanine acetyltransferase activity"/>
    <property type="evidence" value="ECO:0007669"/>
    <property type="project" value="UniProtKB-EC"/>
</dbReference>
<keyword evidence="4" id="KW-0012">Acyltransferase</keyword>
<comment type="function">
    <text evidence="5">Acetylates the N-terminal alanine of ribosomal protein bS18.</text>
</comment>
<name>A0A0U1P5K7_9BACI</name>
<dbReference type="EC" id="2.3.1.266" evidence="5"/>
<dbReference type="Gene3D" id="3.40.630.30">
    <property type="match status" value="1"/>
</dbReference>
<dbReference type="InterPro" id="IPR016181">
    <property type="entry name" value="Acyl_CoA_acyltransferase"/>
</dbReference>
<dbReference type="PROSITE" id="PS51186">
    <property type="entry name" value="GNAT"/>
    <property type="match status" value="1"/>
</dbReference>
<dbReference type="InterPro" id="IPR000182">
    <property type="entry name" value="GNAT_dom"/>
</dbReference>
<dbReference type="PANTHER" id="PTHR43420">
    <property type="entry name" value="ACETYLTRANSFERASE"/>
    <property type="match status" value="1"/>
</dbReference>
<keyword evidence="3 7" id="KW-0808">Transferase</keyword>
<dbReference type="AlphaFoldDB" id="A0A0U1P5K7"/>
<dbReference type="GO" id="GO:0005737">
    <property type="term" value="C:cytoplasm"/>
    <property type="evidence" value="ECO:0007669"/>
    <property type="project" value="UniProtKB-SubCell"/>
</dbReference>
<dbReference type="Proteomes" id="UP000199087">
    <property type="component" value="Unassembled WGS sequence"/>
</dbReference>
<evidence type="ECO:0000256" key="1">
    <source>
        <dbReference type="ARBA" id="ARBA00005395"/>
    </source>
</evidence>
<dbReference type="RefSeq" id="WP_090640530.1">
    <property type="nucleotide sequence ID" value="NZ_CVRB01000010.1"/>
</dbReference>
<sequence>MVDSFVFRSMTEEDIDQILEIEHASFTLPWSRDAFYNEMHHNKFAVYIVIEVEGKIIGYCGAWIVIDEAHITNVAILPEYRGRKLGEALMEKMISVARSMGARSMTLEVRVTNNIAQSLYRKLGFQKGGIRKNYYSDNQEDALIMWVNL</sequence>
<dbReference type="InterPro" id="IPR006464">
    <property type="entry name" value="AcTrfase_RimI/Ard1"/>
</dbReference>
<dbReference type="Pfam" id="PF00583">
    <property type="entry name" value="Acetyltransf_1"/>
    <property type="match status" value="1"/>
</dbReference>
<evidence type="ECO:0000256" key="5">
    <source>
        <dbReference type="RuleBase" id="RU363094"/>
    </source>
</evidence>
<comment type="catalytic activity">
    <reaction evidence="5">
        <text>N-terminal L-alanyl-[ribosomal protein bS18] + acetyl-CoA = N-terminal N(alpha)-acetyl-L-alanyl-[ribosomal protein bS18] + CoA + H(+)</text>
        <dbReference type="Rhea" id="RHEA:43756"/>
        <dbReference type="Rhea" id="RHEA-COMP:10676"/>
        <dbReference type="Rhea" id="RHEA-COMP:10677"/>
        <dbReference type="ChEBI" id="CHEBI:15378"/>
        <dbReference type="ChEBI" id="CHEBI:57287"/>
        <dbReference type="ChEBI" id="CHEBI:57288"/>
        <dbReference type="ChEBI" id="CHEBI:64718"/>
        <dbReference type="ChEBI" id="CHEBI:83683"/>
        <dbReference type="EC" id="2.3.1.266"/>
    </reaction>
</comment>
<evidence type="ECO:0000259" key="6">
    <source>
        <dbReference type="PROSITE" id="PS51186"/>
    </source>
</evidence>
<evidence type="ECO:0000256" key="4">
    <source>
        <dbReference type="ARBA" id="ARBA00023315"/>
    </source>
</evidence>
<comment type="subcellular location">
    <subcellularLocation>
        <location evidence="5">Cytoplasm</location>
    </subcellularLocation>
</comment>
<accession>A0A0U1P5K7</accession>
<dbReference type="EMBL" id="CVRB01000010">
    <property type="protein sequence ID" value="CRK85393.1"/>
    <property type="molecule type" value="Genomic_DNA"/>
</dbReference>
<dbReference type="PANTHER" id="PTHR43420:SF44">
    <property type="entry name" value="ACETYLTRANSFERASE YPEA"/>
    <property type="match status" value="1"/>
</dbReference>
<evidence type="ECO:0000313" key="8">
    <source>
        <dbReference type="Proteomes" id="UP000199087"/>
    </source>
</evidence>
<evidence type="ECO:0000256" key="3">
    <source>
        <dbReference type="ARBA" id="ARBA00022679"/>
    </source>
</evidence>
<keyword evidence="2 5" id="KW-0963">Cytoplasm</keyword>
<gene>
    <name evidence="7" type="primary">rimI</name>
    <name evidence="7" type="ORF">BN000_05490</name>
</gene>
<dbReference type="CDD" id="cd04301">
    <property type="entry name" value="NAT_SF"/>
    <property type="match status" value="1"/>
</dbReference>
<proteinExistence type="inferred from homology"/>
<dbReference type="SUPFAM" id="SSF55729">
    <property type="entry name" value="Acyl-CoA N-acyltransferases (Nat)"/>
    <property type="match status" value="1"/>
</dbReference>
<protein>
    <recommendedName>
        <fullName evidence="5">[Ribosomal protein bS18]-alanine N-acetyltransferase</fullName>
        <ecNumber evidence="5">2.3.1.266</ecNumber>
    </recommendedName>
</protein>
<evidence type="ECO:0000256" key="2">
    <source>
        <dbReference type="ARBA" id="ARBA00022490"/>
    </source>
</evidence>
<dbReference type="STRING" id="1499688.BN000_05490"/>
<comment type="similarity">
    <text evidence="1 5">Belongs to the acetyltransferase family. RimI subfamily.</text>
</comment>
<keyword evidence="8" id="KW-1185">Reference proteome</keyword>
<dbReference type="NCBIfam" id="TIGR01575">
    <property type="entry name" value="rimI"/>
    <property type="match status" value="1"/>
</dbReference>
<feature type="domain" description="N-acetyltransferase" evidence="6">
    <location>
        <begin position="5"/>
        <end position="149"/>
    </location>
</feature>
<dbReference type="InterPro" id="IPR050680">
    <property type="entry name" value="YpeA/RimI_acetyltransf"/>
</dbReference>
<organism evidence="7 8">
    <name type="scientific">Neobacillus massiliamazoniensis</name>
    <dbReference type="NCBI Taxonomy" id="1499688"/>
    <lineage>
        <taxon>Bacteria</taxon>
        <taxon>Bacillati</taxon>
        <taxon>Bacillota</taxon>
        <taxon>Bacilli</taxon>
        <taxon>Bacillales</taxon>
        <taxon>Bacillaceae</taxon>
        <taxon>Neobacillus</taxon>
    </lineage>
</organism>
<evidence type="ECO:0000313" key="7">
    <source>
        <dbReference type="EMBL" id="CRK85393.1"/>
    </source>
</evidence>